<dbReference type="InterPro" id="IPR044204">
    <property type="entry name" value="IWS1/2"/>
</dbReference>
<keyword evidence="1" id="KW-0175">Coiled coil</keyword>
<accession>A0AAN9N5X9</accession>
<dbReference type="AlphaFoldDB" id="A0AAN9N5X9"/>
<evidence type="ECO:0000313" key="2">
    <source>
        <dbReference type="EMBL" id="KAK7367002.1"/>
    </source>
</evidence>
<protein>
    <recommendedName>
        <fullName evidence="4">TFIIS N-terminal domain-containing protein</fullName>
    </recommendedName>
</protein>
<proteinExistence type="predicted"/>
<evidence type="ECO:0000256" key="1">
    <source>
        <dbReference type="SAM" id="Coils"/>
    </source>
</evidence>
<feature type="coiled-coil region" evidence="1">
    <location>
        <begin position="32"/>
        <end position="90"/>
    </location>
</feature>
<dbReference type="EMBL" id="JAYMYR010000004">
    <property type="protein sequence ID" value="KAK7367002.1"/>
    <property type="molecule type" value="Genomic_DNA"/>
</dbReference>
<dbReference type="PANTHER" id="PTHR47350:SF4">
    <property type="entry name" value="PROTEIN IWS1 HOMOLOG 1"/>
    <property type="match status" value="1"/>
</dbReference>
<dbReference type="GO" id="GO:0032784">
    <property type="term" value="P:regulation of DNA-templated transcription elongation"/>
    <property type="evidence" value="ECO:0007669"/>
    <property type="project" value="InterPro"/>
</dbReference>
<name>A0AAN9N5X9_PHACN</name>
<sequence>MDDDEGVRSVDDNNFIDHKSAYYGSDELRYPVDDLQEEKGEEDEEMKDLCKIGKKRKKDERSPAEIAVLVHNVMDELEVTVEENADLNRQVIMFSSKSDEDISVNRKLTKELVDKWIITFDQQTFVPSSFSKHIEQSNVAFWCK</sequence>
<comment type="caution">
    <text evidence="2">The sequence shown here is derived from an EMBL/GenBank/DDBJ whole genome shotgun (WGS) entry which is preliminary data.</text>
</comment>
<organism evidence="2 3">
    <name type="scientific">Phaseolus coccineus</name>
    <name type="common">Scarlet runner bean</name>
    <name type="synonym">Phaseolus multiflorus</name>
    <dbReference type="NCBI Taxonomy" id="3886"/>
    <lineage>
        <taxon>Eukaryota</taxon>
        <taxon>Viridiplantae</taxon>
        <taxon>Streptophyta</taxon>
        <taxon>Embryophyta</taxon>
        <taxon>Tracheophyta</taxon>
        <taxon>Spermatophyta</taxon>
        <taxon>Magnoliopsida</taxon>
        <taxon>eudicotyledons</taxon>
        <taxon>Gunneridae</taxon>
        <taxon>Pentapetalae</taxon>
        <taxon>rosids</taxon>
        <taxon>fabids</taxon>
        <taxon>Fabales</taxon>
        <taxon>Fabaceae</taxon>
        <taxon>Papilionoideae</taxon>
        <taxon>50 kb inversion clade</taxon>
        <taxon>NPAAA clade</taxon>
        <taxon>indigoferoid/millettioid clade</taxon>
        <taxon>Phaseoleae</taxon>
        <taxon>Phaseolus</taxon>
    </lineage>
</organism>
<dbReference type="Proteomes" id="UP001374584">
    <property type="component" value="Unassembled WGS sequence"/>
</dbReference>
<evidence type="ECO:0000313" key="3">
    <source>
        <dbReference type="Proteomes" id="UP001374584"/>
    </source>
</evidence>
<reference evidence="2 3" key="1">
    <citation type="submission" date="2024-01" db="EMBL/GenBank/DDBJ databases">
        <title>The genomes of 5 underutilized Papilionoideae crops provide insights into root nodulation and disease resistanc.</title>
        <authorList>
            <person name="Jiang F."/>
        </authorList>
    </citation>
    <scope>NUCLEOTIDE SEQUENCE [LARGE SCALE GENOMIC DNA]</scope>
    <source>
        <strain evidence="2">JINMINGXINNONG_FW02</strain>
        <tissue evidence="2">Leaves</tissue>
    </source>
</reference>
<gene>
    <name evidence="2" type="ORF">VNO80_09007</name>
</gene>
<dbReference type="PANTHER" id="PTHR47350">
    <property type="entry name" value="PROTEIN IWS1 HOMOLOG 1"/>
    <property type="match status" value="1"/>
</dbReference>
<evidence type="ECO:0008006" key="4">
    <source>
        <dbReference type="Google" id="ProtNLM"/>
    </source>
</evidence>
<dbReference type="GO" id="GO:0009742">
    <property type="term" value="P:brassinosteroid mediated signaling pathway"/>
    <property type="evidence" value="ECO:0007669"/>
    <property type="project" value="InterPro"/>
</dbReference>
<keyword evidence="3" id="KW-1185">Reference proteome</keyword>